<reference evidence="1 2" key="2">
    <citation type="submission" date="2017-10" db="EMBL/GenBank/DDBJ databases">
        <authorList>
            <person name="Banno H."/>
            <person name="Chua N.-H."/>
        </authorList>
    </citation>
    <scope>NUCLEOTIDE SEQUENCE [LARGE SCALE GENOMIC DNA]</scope>
    <source>
        <strain evidence="1 2">JK623</strain>
    </source>
</reference>
<dbReference type="Proteomes" id="UP000224563">
    <property type="component" value="Unassembled WGS sequence"/>
</dbReference>
<sequence>MIDRISFFDEFECLKGDCPVACCHGWKVPIDPESVLRYRKEKGKLGLKLRLAMKKEGEFSVFNPLAFRCRFYTKDGLCGLQMQKGESYIPGICRRFPRRMKNYGYFAEESLELACPMAAGLFLRHRDNLLYHETDEIPSYPDTSENDDRDYLFSARKCRNQLIARLQQISPIELFPFIRRMQKYAKAIEIACVNDGILEKPADPGSVNFDEIVLTEEESHKAARFLFSALDTDQLMCHGIYHVALKRRLPLFYQICLRYFEQFDELTIEDADSHLEELFQKYRAAHPDIDALLRDYLIYYLQNHFLQVYEDYSYLRMLSLATLHVHFLFLFFCLYEPTDENDIAVMIATYERHMHHNDDVLEELWKVMPKS</sequence>
<reference evidence="1 2" key="1">
    <citation type="submission" date="2017-10" db="EMBL/GenBank/DDBJ databases">
        <title>Resolving the taxonomy of Roseburia spp., Eubacterium rectale and Agathobacter spp. through phylogenomic analysis.</title>
        <authorList>
            <person name="Sheridan P.O."/>
            <person name="Walker A.W."/>
            <person name="Duncan S.H."/>
            <person name="Scott K.P."/>
            <person name="Toole P.W.O."/>
            <person name="Luis P."/>
            <person name="Flint H.J."/>
        </authorList>
    </citation>
    <scope>NUCLEOTIDE SEQUENCE [LARGE SCALE GENOMIC DNA]</scope>
    <source>
        <strain evidence="1 2">JK623</strain>
    </source>
</reference>
<evidence type="ECO:0000313" key="1">
    <source>
        <dbReference type="EMBL" id="PHU37576.1"/>
    </source>
</evidence>
<name>A0A2G3E2R8_9FIRM</name>
<evidence type="ECO:0000313" key="2">
    <source>
        <dbReference type="Proteomes" id="UP000224563"/>
    </source>
</evidence>
<protein>
    <recommendedName>
        <fullName evidence="3">Flagellin lysine-N-methylase</fullName>
    </recommendedName>
</protein>
<dbReference type="RefSeq" id="WP_099386155.1">
    <property type="nucleotide sequence ID" value="NZ_JANSWH010000087.1"/>
</dbReference>
<dbReference type="AlphaFoldDB" id="A0A2G3E2R8"/>
<evidence type="ECO:0008006" key="3">
    <source>
        <dbReference type="Google" id="ProtNLM"/>
    </source>
</evidence>
<dbReference type="EMBL" id="PDYG01000040">
    <property type="protein sequence ID" value="PHU37576.1"/>
    <property type="molecule type" value="Genomic_DNA"/>
</dbReference>
<dbReference type="NCBIfam" id="NF038110">
    <property type="entry name" value="Lys_methyl_FliB"/>
    <property type="match status" value="1"/>
</dbReference>
<comment type="caution">
    <text evidence="1">The sequence shown here is derived from an EMBL/GenBank/DDBJ whole genome shotgun (WGS) entry which is preliminary data.</text>
</comment>
<proteinExistence type="predicted"/>
<gene>
    <name evidence="1" type="ORF">CSX02_07045</name>
</gene>
<accession>A0A2G3E2R8</accession>
<organism evidence="1 2">
    <name type="scientific">Agathobacter ruminis</name>
    <dbReference type="NCBI Taxonomy" id="1712665"/>
    <lineage>
        <taxon>Bacteria</taxon>
        <taxon>Bacillati</taxon>
        <taxon>Bacillota</taxon>
        <taxon>Clostridia</taxon>
        <taxon>Lachnospirales</taxon>
        <taxon>Lachnospiraceae</taxon>
        <taxon>Agathobacter</taxon>
    </lineage>
</organism>
<keyword evidence="2" id="KW-1185">Reference proteome</keyword>